<evidence type="ECO:0000256" key="3">
    <source>
        <dbReference type="ARBA" id="ARBA00022989"/>
    </source>
</evidence>
<feature type="transmembrane region" description="Helical" evidence="5">
    <location>
        <begin position="143"/>
        <end position="164"/>
    </location>
</feature>
<dbReference type="AlphaFoldDB" id="A0A383B9K6"/>
<sequence length="166" mass="19056">RLGIVTIQGIFPKRQKAFAEKLGAVVANELFSIKEVTSKLIEKSDSQEVLNEIRNGIRAAIDEFMEKNLALANFLVSDKMKWDIAHQMTEVFRPQLRRLAKRMSREIENDMDVETIVREKVANFSSDKLEEILFAIMKREFRFVEMVGAVLGFLIGSGQLAITWTY</sequence>
<reference evidence="6" key="1">
    <citation type="submission" date="2018-05" db="EMBL/GenBank/DDBJ databases">
        <authorList>
            <person name="Lanie J.A."/>
            <person name="Ng W.-L."/>
            <person name="Kazmierczak K.M."/>
            <person name="Andrzejewski T.M."/>
            <person name="Davidsen T.M."/>
            <person name="Wayne K.J."/>
            <person name="Tettelin H."/>
            <person name="Glass J.I."/>
            <person name="Rusch D."/>
            <person name="Podicherti R."/>
            <person name="Tsui H.-C.T."/>
            <person name="Winkler M.E."/>
        </authorList>
    </citation>
    <scope>NUCLEOTIDE SEQUENCE</scope>
</reference>
<name>A0A383B9K6_9ZZZZ</name>
<keyword evidence="4 5" id="KW-0472">Membrane</keyword>
<gene>
    <name evidence="6" type="ORF">METZ01_LOCUS469324</name>
</gene>
<dbReference type="EMBL" id="UINC01198494">
    <property type="protein sequence ID" value="SVE16470.1"/>
    <property type="molecule type" value="Genomic_DNA"/>
</dbReference>
<dbReference type="PANTHER" id="PTHR35791">
    <property type="entry name" value="UPF0754 MEMBRANE PROTEIN YHEB"/>
    <property type="match status" value="1"/>
</dbReference>
<evidence type="ECO:0008006" key="7">
    <source>
        <dbReference type="Google" id="ProtNLM"/>
    </source>
</evidence>
<evidence type="ECO:0000256" key="4">
    <source>
        <dbReference type="ARBA" id="ARBA00023136"/>
    </source>
</evidence>
<dbReference type="GO" id="GO:0012505">
    <property type="term" value="C:endomembrane system"/>
    <property type="evidence" value="ECO:0007669"/>
    <property type="project" value="UniProtKB-SubCell"/>
</dbReference>
<evidence type="ECO:0000256" key="1">
    <source>
        <dbReference type="ARBA" id="ARBA00004308"/>
    </source>
</evidence>
<evidence type="ECO:0000313" key="6">
    <source>
        <dbReference type="EMBL" id="SVE16470.1"/>
    </source>
</evidence>
<evidence type="ECO:0000256" key="5">
    <source>
        <dbReference type="SAM" id="Phobius"/>
    </source>
</evidence>
<protein>
    <recommendedName>
        <fullName evidence="7">DUF445 domain-containing protein</fullName>
    </recommendedName>
</protein>
<accession>A0A383B9K6</accession>
<comment type="subcellular location">
    <subcellularLocation>
        <location evidence="1">Endomembrane system</location>
    </subcellularLocation>
</comment>
<keyword evidence="2 5" id="KW-0812">Transmembrane</keyword>
<dbReference type="InterPro" id="IPR007383">
    <property type="entry name" value="DUF445"/>
</dbReference>
<dbReference type="PANTHER" id="PTHR35791:SF1">
    <property type="entry name" value="UPF0754 MEMBRANE PROTEIN YHEB"/>
    <property type="match status" value="1"/>
</dbReference>
<keyword evidence="3 5" id="KW-1133">Transmembrane helix</keyword>
<organism evidence="6">
    <name type="scientific">marine metagenome</name>
    <dbReference type="NCBI Taxonomy" id="408172"/>
    <lineage>
        <taxon>unclassified sequences</taxon>
        <taxon>metagenomes</taxon>
        <taxon>ecological metagenomes</taxon>
    </lineage>
</organism>
<dbReference type="Pfam" id="PF04286">
    <property type="entry name" value="DUF445"/>
    <property type="match status" value="1"/>
</dbReference>
<feature type="non-terminal residue" evidence="6">
    <location>
        <position position="1"/>
    </location>
</feature>
<proteinExistence type="predicted"/>
<evidence type="ECO:0000256" key="2">
    <source>
        <dbReference type="ARBA" id="ARBA00022692"/>
    </source>
</evidence>